<proteinExistence type="predicted"/>
<accession>A0ABZ0HUP2</accession>
<keyword evidence="3" id="KW-1185">Reference proteome</keyword>
<feature type="transmembrane region" description="Helical" evidence="1">
    <location>
        <begin position="29"/>
        <end position="49"/>
    </location>
</feature>
<keyword evidence="1" id="KW-1133">Transmembrane helix</keyword>
<evidence type="ECO:0000313" key="2">
    <source>
        <dbReference type="EMBL" id="WOJ90641.1"/>
    </source>
</evidence>
<dbReference type="EMBL" id="CP136862">
    <property type="protein sequence ID" value="WOJ90641.1"/>
    <property type="molecule type" value="Genomic_DNA"/>
</dbReference>
<evidence type="ECO:0000313" key="3">
    <source>
        <dbReference type="Proteomes" id="UP001626536"/>
    </source>
</evidence>
<dbReference type="RefSeq" id="WP_407340227.1">
    <property type="nucleotide sequence ID" value="NZ_CP136862.1"/>
</dbReference>
<organism evidence="2 3">
    <name type="scientific">Methylocapsa polymorpha</name>
    <dbReference type="NCBI Taxonomy" id="3080828"/>
    <lineage>
        <taxon>Bacteria</taxon>
        <taxon>Pseudomonadati</taxon>
        <taxon>Pseudomonadota</taxon>
        <taxon>Alphaproteobacteria</taxon>
        <taxon>Hyphomicrobiales</taxon>
        <taxon>Beijerinckiaceae</taxon>
        <taxon>Methylocapsa</taxon>
    </lineage>
</organism>
<reference evidence="2 3" key="1">
    <citation type="submission" date="2023-10" db="EMBL/GenBank/DDBJ databases">
        <title>Novel methanotroph of the genus Methylocapsa from a subarctic wetland.</title>
        <authorList>
            <person name="Belova S.E."/>
            <person name="Oshkin I.Y."/>
            <person name="Miroshnikov K."/>
            <person name="Dedysh S.N."/>
        </authorList>
    </citation>
    <scope>NUCLEOTIDE SEQUENCE [LARGE SCALE GENOMIC DNA]</scope>
    <source>
        <strain evidence="2 3">RX1</strain>
    </source>
</reference>
<keyword evidence="1" id="KW-0472">Membrane</keyword>
<name>A0ABZ0HUP2_9HYPH</name>
<gene>
    <name evidence="2" type="ORF">RZS28_04940</name>
</gene>
<keyword evidence="1" id="KW-0812">Transmembrane</keyword>
<evidence type="ECO:0000256" key="1">
    <source>
        <dbReference type="SAM" id="Phobius"/>
    </source>
</evidence>
<dbReference type="Proteomes" id="UP001626536">
    <property type="component" value="Chromosome"/>
</dbReference>
<sequence length="78" mass="8262">MSFAPNSRFALFQDEPMRRRATGNSVAQVLRLILLGALIALGVGLAMLAGARHATAAYGPILRIGLDSGVSAQLEKRL</sequence>
<protein>
    <submittedName>
        <fullName evidence="2">Uncharacterized protein</fullName>
    </submittedName>
</protein>